<sequence>MKYMKLLTKLRLLAALYSALPVFAIVLAGHGTAVFYHKDFQSSLAWGAFTALLIMLFGHLPGVRWLFLRRFREIRRFCRNVRNGEYVLFSLPNEPTDRSDENELIALMRDMNWMVSRIRYRESQLKETVSSLEKSERALKNANTCIEKAMSSLWGEMELAKKIQTALQPPAPCLPGFEIAASLEPAAEVGGDYYDVISVRDRHRVVIGDVSGHGVPAGLIMMMAQTAIHTALLDNPNLPASELLAIINRALTHNIGLLGESKYMTMTVLTAEKGGRFSFAGLHQDLLIYRARTGEVDAVETRGMWLGLVDDVSDMMPDDHISLAQGDVMMLYTDGITEARDAHGEMFGEARLIRALREFGNRSAGRIHREIIARLDGWQQTDDVTLIVLKRQEAVDKC</sequence>
<dbReference type="RefSeq" id="WP_124329114.1">
    <property type="nucleotide sequence ID" value="NZ_BEXT01000001.1"/>
</dbReference>
<feature type="transmembrane region" description="Helical" evidence="2">
    <location>
        <begin position="44"/>
        <end position="67"/>
    </location>
</feature>
<dbReference type="PANTHER" id="PTHR43156:SF2">
    <property type="entry name" value="STAGE II SPORULATION PROTEIN E"/>
    <property type="match status" value="1"/>
</dbReference>
<dbReference type="GO" id="GO:0016791">
    <property type="term" value="F:phosphatase activity"/>
    <property type="evidence" value="ECO:0007669"/>
    <property type="project" value="TreeGrafter"/>
</dbReference>
<keyword evidence="2" id="KW-0812">Transmembrane</keyword>
<dbReference type="SMART" id="SM00331">
    <property type="entry name" value="PP2C_SIG"/>
    <property type="match status" value="1"/>
</dbReference>
<dbReference type="AlphaFoldDB" id="A0A401FY00"/>
<dbReference type="EMBL" id="BEXT01000001">
    <property type="protein sequence ID" value="GBC61882.1"/>
    <property type="molecule type" value="Genomic_DNA"/>
</dbReference>
<feature type="domain" description="PPM-type phosphatase" evidence="3">
    <location>
        <begin position="174"/>
        <end position="391"/>
    </location>
</feature>
<evidence type="ECO:0000256" key="1">
    <source>
        <dbReference type="ARBA" id="ARBA00022801"/>
    </source>
</evidence>
<keyword evidence="1" id="KW-0378">Hydrolase</keyword>
<comment type="caution">
    <text evidence="4">The sequence shown here is derived from an EMBL/GenBank/DDBJ whole genome shotgun (WGS) entry which is preliminary data.</text>
</comment>
<keyword evidence="5" id="KW-1185">Reference proteome</keyword>
<reference evidence="5" key="1">
    <citation type="submission" date="2017-11" db="EMBL/GenBank/DDBJ databases">
        <authorList>
            <person name="Watanabe M."/>
            <person name="Kojima H."/>
        </authorList>
    </citation>
    <scope>NUCLEOTIDE SEQUENCE [LARGE SCALE GENOMIC DNA]</scope>
    <source>
        <strain evidence="5">Tokyo 01</strain>
    </source>
</reference>
<dbReference type="Pfam" id="PF07228">
    <property type="entry name" value="SpoIIE"/>
    <property type="match status" value="1"/>
</dbReference>
<keyword evidence="2" id="KW-0472">Membrane</keyword>
<evidence type="ECO:0000313" key="5">
    <source>
        <dbReference type="Proteomes" id="UP000288096"/>
    </source>
</evidence>
<dbReference type="Gene3D" id="3.60.40.10">
    <property type="entry name" value="PPM-type phosphatase domain"/>
    <property type="match status" value="1"/>
</dbReference>
<organism evidence="4 5">
    <name type="scientific">Desulfonema ishimotonii</name>
    <dbReference type="NCBI Taxonomy" id="45657"/>
    <lineage>
        <taxon>Bacteria</taxon>
        <taxon>Pseudomonadati</taxon>
        <taxon>Thermodesulfobacteriota</taxon>
        <taxon>Desulfobacteria</taxon>
        <taxon>Desulfobacterales</taxon>
        <taxon>Desulfococcaceae</taxon>
        <taxon>Desulfonema</taxon>
    </lineage>
</organism>
<evidence type="ECO:0000259" key="3">
    <source>
        <dbReference type="SMART" id="SM00331"/>
    </source>
</evidence>
<name>A0A401FY00_9BACT</name>
<accession>A0A401FY00</accession>
<dbReference type="InterPro" id="IPR036457">
    <property type="entry name" value="PPM-type-like_dom_sf"/>
</dbReference>
<keyword evidence="2" id="KW-1133">Transmembrane helix</keyword>
<proteinExistence type="predicted"/>
<dbReference type="PANTHER" id="PTHR43156">
    <property type="entry name" value="STAGE II SPORULATION PROTEIN E-RELATED"/>
    <property type="match status" value="1"/>
</dbReference>
<dbReference type="OrthoDB" id="9802500at2"/>
<gene>
    <name evidence="4" type="ORF">DENIS_2844</name>
</gene>
<dbReference type="Proteomes" id="UP000288096">
    <property type="component" value="Unassembled WGS sequence"/>
</dbReference>
<evidence type="ECO:0000256" key="2">
    <source>
        <dbReference type="SAM" id="Phobius"/>
    </source>
</evidence>
<dbReference type="InterPro" id="IPR001932">
    <property type="entry name" value="PPM-type_phosphatase-like_dom"/>
</dbReference>
<dbReference type="InterPro" id="IPR052016">
    <property type="entry name" value="Bact_Sigma-Reg"/>
</dbReference>
<reference evidence="5" key="2">
    <citation type="submission" date="2019-01" db="EMBL/GenBank/DDBJ databases">
        <title>Genome sequence of Desulfonema ishimotonii strain Tokyo 01.</title>
        <authorList>
            <person name="Fukui M."/>
        </authorList>
    </citation>
    <scope>NUCLEOTIDE SEQUENCE [LARGE SCALE GENOMIC DNA]</scope>
    <source>
        <strain evidence="5">Tokyo 01</strain>
    </source>
</reference>
<dbReference type="SUPFAM" id="SSF81606">
    <property type="entry name" value="PP2C-like"/>
    <property type="match status" value="1"/>
</dbReference>
<protein>
    <recommendedName>
        <fullName evidence="3">PPM-type phosphatase domain-containing protein</fullName>
    </recommendedName>
</protein>
<evidence type="ECO:0000313" key="4">
    <source>
        <dbReference type="EMBL" id="GBC61882.1"/>
    </source>
</evidence>